<protein>
    <recommendedName>
        <fullName evidence="3">6-bladed beta-propeller</fullName>
    </recommendedName>
</protein>
<evidence type="ECO:0008006" key="3">
    <source>
        <dbReference type="Google" id="ProtNLM"/>
    </source>
</evidence>
<dbReference type="AlphaFoldDB" id="B5D111"/>
<comment type="caution">
    <text evidence="1">The sequence shown here is derived from an EMBL/GenBank/DDBJ whole genome shotgun (WGS) entry which is preliminary data.</text>
</comment>
<reference evidence="1 2" key="2">
    <citation type="submission" date="2008-08" db="EMBL/GenBank/DDBJ databases">
        <authorList>
            <person name="Fulton L."/>
            <person name="Clifton S."/>
            <person name="Fulton B."/>
            <person name="Xu J."/>
            <person name="Minx P."/>
            <person name="Pepin K.H."/>
            <person name="Johnson M."/>
            <person name="Thiruvilangam P."/>
            <person name="Bhonagiri V."/>
            <person name="Nash W.E."/>
            <person name="Mardis E.R."/>
            <person name="Wilson R.K."/>
        </authorList>
    </citation>
    <scope>NUCLEOTIDE SEQUENCE [LARGE SCALE GENOMIC DNA]</scope>
    <source>
        <strain evidence="2">DSM 17135 / JCM 12973 / M2</strain>
    </source>
</reference>
<evidence type="ECO:0000313" key="2">
    <source>
        <dbReference type="Proteomes" id="UP000003452"/>
    </source>
</evidence>
<proteinExistence type="predicted"/>
<gene>
    <name evidence="1" type="ORF">BACPLE_02688</name>
</gene>
<accession>B5D111</accession>
<name>B5D111_PHOPM</name>
<evidence type="ECO:0000313" key="1">
    <source>
        <dbReference type="EMBL" id="EDY94851.1"/>
    </source>
</evidence>
<dbReference type="EMBL" id="ABQC02000022">
    <property type="protein sequence ID" value="EDY94851.1"/>
    <property type="molecule type" value="Genomic_DNA"/>
</dbReference>
<dbReference type="Proteomes" id="UP000003452">
    <property type="component" value="Unassembled WGS sequence"/>
</dbReference>
<sequence>MEKLNSPDTVLMLMEEYPVEMDIYDDVLYVVMAKADTFIHLFNKRTGKLLKRMGTVGNGPEDVLSPEFVRNNYENRAIQKGIEMYDMNKKNRFIAYSDSLGSFTKLPEDYLGWGSLNLNQKYLVGKHIGEKNSLFQIYDLRTRRITNVPVYPEPSSALTDKVQDNLWLMYSANVLCNLNLHKIFVSMYYFDMIQVYDLQGKLQNVICLGKDGDNNEKQFRKLLDRKNYVGYIQCYATSDYAYFRRSLKDGETGDAMNNQIAQVDWNGMVTHVWEVGQGMTSGFCIDQDRYLYCIKKGELQNEEAFLILRYALS</sequence>
<organism evidence="1 2">
    <name type="scientific">Phocaeicola plebeius (strain DSM 17135 / JCM 12973 / CCUG 54634 / M2)</name>
    <name type="common">Bacteroides plebeius</name>
    <dbReference type="NCBI Taxonomy" id="484018"/>
    <lineage>
        <taxon>Bacteria</taxon>
        <taxon>Pseudomonadati</taxon>
        <taxon>Bacteroidota</taxon>
        <taxon>Bacteroidia</taxon>
        <taxon>Bacteroidales</taxon>
        <taxon>Bacteroidaceae</taxon>
        <taxon>Phocaeicola</taxon>
    </lineage>
</organism>
<reference evidence="1 2" key="1">
    <citation type="submission" date="2008-08" db="EMBL/GenBank/DDBJ databases">
        <title>Draft genome sequence of Bacteroides plebeius (DSM 17135).</title>
        <authorList>
            <person name="Sudarsanam P."/>
            <person name="Ley R."/>
            <person name="Guruge J."/>
            <person name="Turnbaugh P.J."/>
            <person name="Mahowald M."/>
            <person name="Liep D."/>
            <person name="Gordon J."/>
        </authorList>
    </citation>
    <scope>NUCLEOTIDE SEQUENCE [LARGE SCALE GENOMIC DNA]</scope>
    <source>
        <strain evidence="2">DSM 17135 / JCM 12973 / M2</strain>
    </source>
</reference>
<dbReference type="HOGENOM" id="CLU_926392_0_0_10"/>
<dbReference type="eggNOG" id="ENOG5030WY8">
    <property type="taxonomic scope" value="Bacteria"/>
</dbReference>